<evidence type="ECO:0000256" key="1">
    <source>
        <dbReference type="SAM" id="MobiDB-lite"/>
    </source>
</evidence>
<feature type="transmembrane region" description="Helical" evidence="2">
    <location>
        <begin position="84"/>
        <end position="103"/>
    </location>
</feature>
<comment type="caution">
    <text evidence="3">The sequence shown here is derived from an EMBL/GenBank/DDBJ whole genome shotgun (WGS) entry which is preliminary data.</text>
</comment>
<proteinExistence type="predicted"/>
<evidence type="ECO:0000313" key="3">
    <source>
        <dbReference type="EMBL" id="OMO52880.1"/>
    </source>
</evidence>
<feature type="region of interest" description="Disordered" evidence="1">
    <location>
        <begin position="119"/>
        <end position="144"/>
    </location>
</feature>
<keyword evidence="2" id="KW-1133">Transmembrane helix</keyword>
<reference evidence="3 4" key="1">
    <citation type="submission" date="2013-09" db="EMBL/GenBank/DDBJ databases">
        <title>Corchorus capsularis genome sequencing.</title>
        <authorList>
            <person name="Alam M."/>
            <person name="Haque M.S."/>
            <person name="Islam M.S."/>
            <person name="Emdad E.M."/>
            <person name="Islam M.M."/>
            <person name="Ahmed B."/>
            <person name="Halim A."/>
            <person name="Hossen Q.M.M."/>
            <person name="Hossain M.Z."/>
            <person name="Ahmed R."/>
            <person name="Khan M.M."/>
            <person name="Islam R."/>
            <person name="Rashid M.M."/>
            <person name="Khan S.A."/>
            <person name="Rahman M.S."/>
            <person name="Alam M."/>
        </authorList>
    </citation>
    <scope>NUCLEOTIDE SEQUENCE [LARGE SCALE GENOMIC DNA]</scope>
    <source>
        <strain evidence="4">cv. CVL-1</strain>
        <tissue evidence="3">Whole seedling</tissue>
    </source>
</reference>
<dbReference type="EMBL" id="AWWV01015389">
    <property type="protein sequence ID" value="OMO52880.1"/>
    <property type="molecule type" value="Genomic_DNA"/>
</dbReference>
<dbReference type="OMA" id="NVCARIS"/>
<keyword evidence="4" id="KW-1185">Reference proteome</keyword>
<sequence>MFRARNVCARISPHFNLLRTRPFCSTIKESNNSKKNNDVDANKVESNPSAYNESYRQLDNLDFTTAAKILFTDPPKKKKFGLDFHLVQLFFVCMPSLAVYLVAQYARHEMRKMDAELEEKKKKEEEAKKKQEEEEKAKEMELRGRSDSELLEVKERLGKLEEAIKEIVVESKKESAGSITKSQLNASEHHEAKSTSESSSSMEQDKFTKEKPEEQTPSSDPGKLPKPSNSLFSTRTYISEMRKSAFQDNILRLLRKEIQYELERCPPKQPITQFDSFTVDDRPGEQWIKLRRKFGDKEDIKIEATMFDGSVPASNSVGVDDNEQLHITFIVNISKGADSNVLEIMCSAWPDTIEIKQLVVRGDKRTAAHPYLGPQFKDLDDDLQSSLYEFLDERGINDELAIFLHEYMENKDKTEFIRWLGTVKSFIEKK</sequence>
<dbReference type="PANTHER" id="PTHR36339">
    <property type="entry name" value="F23A5.5"/>
    <property type="match status" value="1"/>
</dbReference>
<dbReference type="AlphaFoldDB" id="A0A1R3G4B8"/>
<dbReference type="Gene3D" id="3.10.280.10">
    <property type="entry name" value="Mitochondrial glycoprotein"/>
    <property type="match status" value="1"/>
</dbReference>
<dbReference type="Pfam" id="PF02330">
    <property type="entry name" value="MAM33"/>
    <property type="match status" value="1"/>
</dbReference>
<gene>
    <name evidence="3" type="ORF">CCACVL1_29039</name>
</gene>
<accession>A0A1R3G4B8</accession>
<dbReference type="GO" id="GO:0005759">
    <property type="term" value="C:mitochondrial matrix"/>
    <property type="evidence" value="ECO:0007669"/>
    <property type="project" value="InterPro"/>
</dbReference>
<feature type="compositionally biased region" description="Basic and acidic residues" evidence="1">
    <location>
        <begin position="203"/>
        <end position="214"/>
    </location>
</feature>
<dbReference type="OrthoDB" id="278212at2759"/>
<dbReference type="FunFam" id="3.10.280.10:FF:000003">
    <property type="entry name" value="Mitochondrial glycoprotein"/>
    <property type="match status" value="1"/>
</dbReference>
<evidence type="ECO:0000256" key="2">
    <source>
        <dbReference type="SAM" id="Phobius"/>
    </source>
</evidence>
<keyword evidence="2" id="KW-0472">Membrane</keyword>
<dbReference type="InterPro" id="IPR003428">
    <property type="entry name" value="MAM33"/>
</dbReference>
<dbReference type="InterPro" id="IPR036561">
    <property type="entry name" value="MAM33_sf"/>
</dbReference>
<name>A0A1R3G4B8_COCAP</name>
<dbReference type="Gramene" id="OMO52880">
    <property type="protein sequence ID" value="OMO52880"/>
    <property type="gene ID" value="CCACVL1_29039"/>
</dbReference>
<organism evidence="3 4">
    <name type="scientific">Corchorus capsularis</name>
    <name type="common">Jute</name>
    <dbReference type="NCBI Taxonomy" id="210143"/>
    <lineage>
        <taxon>Eukaryota</taxon>
        <taxon>Viridiplantae</taxon>
        <taxon>Streptophyta</taxon>
        <taxon>Embryophyta</taxon>
        <taxon>Tracheophyta</taxon>
        <taxon>Spermatophyta</taxon>
        <taxon>Magnoliopsida</taxon>
        <taxon>eudicotyledons</taxon>
        <taxon>Gunneridae</taxon>
        <taxon>Pentapetalae</taxon>
        <taxon>rosids</taxon>
        <taxon>malvids</taxon>
        <taxon>Malvales</taxon>
        <taxon>Malvaceae</taxon>
        <taxon>Grewioideae</taxon>
        <taxon>Apeibeae</taxon>
        <taxon>Corchorus</taxon>
    </lineage>
</organism>
<dbReference type="STRING" id="210143.A0A1R3G4B8"/>
<dbReference type="Proteomes" id="UP000188268">
    <property type="component" value="Unassembled WGS sequence"/>
</dbReference>
<dbReference type="PANTHER" id="PTHR36339:SF2">
    <property type="entry name" value="F23A5.5"/>
    <property type="match status" value="1"/>
</dbReference>
<keyword evidence="2" id="KW-0812">Transmembrane</keyword>
<protein>
    <submittedName>
        <fullName evidence="3">Mitochondrial glycoprotein family protein</fullName>
    </submittedName>
</protein>
<feature type="region of interest" description="Disordered" evidence="1">
    <location>
        <begin position="175"/>
        <end position="231"/>
    </location>
</feature>
<dbReference type="SUPFAM" id="SSF54529">
    <property type="entry name" value="Mitochondrial glycoprotein MAM33-like"/>
    <property type="match status" value="1"/>
</dbReference>
<evidence type="ECO:0000313" key="4">
    <source>
        <dbReference type="Proteomes" id="UP000188268"/>
    </source>
</evidence>